<dbReference type="InterPro" id="IPR004441">
    <property type="entry name" value="rRNA_MeTrfase_TrmH"/>
</dbReference>
<dbReference type="InterPro" id="IPR001537">
    <property type="entry name" value="SpoU_MeTrfase"/>
</dbReference>
<evidence type="ECO:0000256" key="2">
    <source>
        <dbReference type="ARBA" id="ARBA00022679"/>
    </source>
</evidence>
<dbReference type="GO" id="GO:0008173">
    <property type="term" value="F:RNA methyltransferase activity"/>
    <property type="evidence" value="ECO:0007669"/>
    <property type="project" value="InterPro"/>
</dbReference>
<dbReference type="PANTHER" id="PTHR46429:SF1">
    <property type="entry name" value="23S RRNA (GUANOSINE-2'-O-)-METHYLTRANSFERASE RLMB"/>
    <property type="match status" value="1"/>
</dbReference>
<gene>
    <name evidence="4" type="ORF">A3C28_02505</name>
</gene>
<dbReference type="InterPro" id="IPR029028">
    <property type="entry name" value="Alpha/beta_knot_MTases"/>
</dbReference>
<dbReference type="GO" id="GO:0003723">
    <property type="term" value="F:RNA binding"/>
    <property type="evidence" value="ECO:0007669"/>
    <property type="project" value="InterPro"/>
</dbReference>
<organism evidence="4 5">
    <name type="scientific">Candidatus Roizmanbacteria bacterium RIFCSPHIGHO2_02_FULL_39_9</name>
    <dbReference type="NCBI Taxonomy" id="1802040"/>
    <lineage>
        <taxon>Bacteria</taxon>
        <taxon>Candidatus Roizmaniibacteriota</taxon>
    </lineage>
</organism>
<keyword evidence="2" id="KW-0808">Transferase</keyword>
<dbReference type="AlphaFoldDB" id="A0A1F7H9X7"/>
<dbReference type="InterPro" id="IPR029026">
    <property type="entry name" value="tRNA_m1G_MTases_N"/>
</dbReference>
<proteinExistence type="predicted"/>
<evidence type="ECO:0000256" key="1">
    <source>
        <dbReference type="ARBA" id="ARBA00022603"/>
    </source>
</evidence>
<accession>A0A1F7H9X7</accession>
<evidence type="ECO:0000313" key="4">
    <source>
        <dbReference type="EMBL" id="OGK28180.1"/>
    </source>
</evidence>
<dbReference type="Gene3D" id="3.40.1280.10">
    <property type="match status" value="1"/>
</dbReference>
<dbReference type="SUPFAM" id="SSF75217">
    <property type="entry name" value="alpha/beta knot"/>
    <property type="match status" value="1"/>
</dbReference>
<dbReference type="EMBL" id="MFZP01000010">
    <property type="protein sequence ID" value="OGK28180.1"/>
    <property type="molecule type" value="Genomic_DNA"/>
</dbReference>
<dbReference type="GO" id="GO:0006396">
    <property type="term" value="P:RNA processing"/>
    <property type="evidence" value="ECO:0007669"/>
    <property type="project" value="InterPro"/>
</dbReference>
<dbReference type="Proteomes" id="UP000178597">
    <property type="component" value="Unassembled WGS sequence"/>
</dbReference>
<name>A0A1F7H9X7_9BACT</name>
<dbReference type="Pfam" id="PF00588">
    <property type="entry name" value="SpoU_methylase"/>
    <property type="match status" value="1"/>
</dbReference>
<sequence length="194" mass="22323">MIRLNAQELRELEEKKAKGETREIRRNPLYFILENIYDTYNIGGLFRLADALAIEKIYLCGTTEIPPNTRIKKASIGTYKVVDWEYRKSVSEAIDDCNSQLVTRNFSDTNAKLQVKSYKLQVIAVEQHSQSIDYRKTDYRFPLALIFGNESFGIQKETLKFADQIVEIPMWGINKSLNVIVSAGIVSYWAISKL</sequence>
<feature type="domain" description="tRNA/rRNA methyltransferase SpoU type" evidence="3">
    <location>
        <begin position="29"/>
        <end position="188"/>
    </location>
</feature>
<dbReference type="STRING" id="1802040.A3C28_02505"/>
<dbReference type="PANTHER" id="PTHR46429">
    <property type="entry name" value="23S RRNA (GUANOSINE-2'-O-)-METHYLTRANSFERASE RLMB"/>
    <property type="match status" value="1"/>
</dbReference>
<reference evidence="4 5" key="1">
    <citation type="journal article" date="2016" name="Nat. Commun.">
        <title>Thousands of microbial genomes shed light on interconnected biogeochemical processes in an aquifer system.</title>
        <authorList>
            <person name="Anantharaman K."/>
            <person name="Brown C.T."/>
            <person name="Hug L.A."/>
            <person name="Sharon I."/>
            <person name="Castelle C.J."/>
            <person name="Probst A.J."/>
            <person name="Thomas B.C."/>
            <person name="Singh A."/>
            <person name="Wilkins M.J."/>
            <person name="Karaoz U."/>
            <person name="Brodie E.L."/>
            <person name="Williams K.H."/>
            <person name="Hubbard S.S."/>
            <person name="Banfield J.F."/>
        </authorList>
    </citation>
    <scope>NUCLEOTIDE SEQUENCE [LARGE SCALE GENOMIC DNA]</scope>
</reference>
<keyword evidence="1" id="KW-0489">Methyltransferase</keyword>
<comment type="caution">
    <text evidence="4">The sequence shown here is derived from an EMBL/GenBank/DDBJ whole genome shotgun (WGS) entry which is preliminary data.</text>
</comment>
<dbReference type="GO" id="GO:0032259">
    <property type="term" value="P:methylation"/>
    <property type="evidence" value="ECO:0007669"/>
    <property type="project" value="UniProtKB-KW"/>
</dbReference>
<evidence type="ECO:0000313" key="5">
    <source>
        <dbReference type="Proteomes" id="UP000178597"/>
    </source>
</evidence>
<evidence type="ECO:0000259" key="3">
    <source>
        <dbReference type="Pfam" id="PF00588"/>
    </source>
</evidence>
<protein>
    <recommendedName>
        <fullName evidence="3">tRNA/rRNA methyltransferase SpoU type domain-containing protein</fullName>
    </recommendedName>
</protein>
<dbReference type="GO" id="GO:0005829">
    <property type="term" value="C:cytosol"/>
    <property type="evidence" value="ECO:0007669"/>
    <property type="project" value="TreeGrafter"/>
</dbReference>